<accession>H1W1X3</accession>
<organism evidence="2 3">
    <name type="scientific">Colletotrichum higginsianum (strain IMI 349063)</name>
    <name type="common">Crucifer anthracnose fungus</name>
    <dbReference type="NCBI Taxonomy" id="759273"/>
    <lineage>
        <taxon>Eukaryota</taxon>
        <taxon>Fungi</taxon>
        <taxon>Dikarya</taxon>
        <taxon>Ascomycota</taxon>
        <taxon>Pezizomycotina</taxon>
        <taxon>Sordariomycetes</taxon>
        <taxon>Hypocreomycetidae</taxon>
        <taxon>Glomerellales</taxon>
        <taxon>Glomerellaceae</taxon>
        <taxon>Colletotrichum</taxon>
        <taxon>Colletotrichum destructivum species complex</taxon>
    </lineage>
</organism>
<keyword evidence="1" id="KW-1133">Transmembrane helix</keyword>
<proteinExistence type="predicted"/>
<evidence type="ECO:0000256" key="1">
    <source>
        <dbReference type="SAM" id="Phobius"/>
    </source>
</evidence>
<name>H1W1X3_COLHI</name>
<dbReference type="AlphaFoldDB" id="H1W1X3"/>
<feature type="transmembrane region" description="Helical" evidence="1">
    <location>
        <begin position="27"/>
        <end position="44"/>
    </location>
</feature>
<feature type="transmembrane region" description="Helical" evidence="1">
    <location>
        <begin position="65"/>
        <end position="84"/>
    </location>
</feature>
<protein>
    <submittedName>
        <fullName evidence="2">Uncharacterized protein</fullName>
    </submittedName>
</protein>
<dbReference type="Proteomes" id="UP000007174">
    <property type="component" value="Unassembled WGS sequence"/>
</dbReference>
<gene>
    <name evidence="2" type="ORF">CH063_15219</name>
</gene>
<evidence type="ECO:0000313" key="2">
    <source>
        <dbReference type="EMBL" id="CCF46486.1"/>
    </source>
</evidence>
<sequence>MAVCASAATPVPAYALARSSASSVPLGGAPFFATVNAISAAYCSPPNSARFDQPCGKWGYSMMSVWIWVMTSSSVLVSPSFVMAPSTSPM</sequence>
<evidence type="ECO:0000313" key="3">
    <source>
        <dbReference type="Proteomes" id="UP000007174"/>
    </source>
</evidence>
<dbReference type="EMBL" id="CACQ02008742">
    <property type="protein sequence ID" value="CCF46486.1"/>
    <property type="molecule type" value="Genomic_DNA"/>
</dbReference>
<keyword evidence="1" id="KW-0472">Membrane</keyword>
<reference evidence="3" key="1">
    <citation type="journal article" date="2012" name="Nat. Genet.">
        <title>Lifestyle transitions in plant pathogenic Colletotrichum fungi deciphered by genome and transcriptome analyses.</title>
        <authorList>
            <person name="O'Connell R.J."/>
            <person name="Thon M.R."/>
            <person name="Hacquard S."/>
            <person name="Amyotte S.G."/>
            <person name="Kleemann J."/>
            <person name="Torres M.F."/>
            <person name="Damm U."/>
            <person name="Buiate E.A."/>
            <person name="Epstein L."/>
            <person name="Alkan N."/>
            <person name="Altmueller J."/>
            <person name="Alvarado-Balderrama L."/>
            <person name="Bauser C.A."/>
            <person name="Becker C."/>
            <person name="Birren B.W."/>
            <person name="Chen Z."/>
            <person name="Choi J."/>
            <person name="Crouch J.A."/>
            <person name="Duvick J.P."/>
            <person name="Farman M.A."/>
            <person name="Gan P."/>
            <person name="Heiman D."/>
            <person name="Henrissat B."/>
            <person name="Howard R.J."/>
            <person name="Kabbage M."/>
            <person name="Koch C."/>
            <person name="Kracher B."/>
            <person name="Kubo Y."/>
            <person name="Law A.D."/>
            <person name="Lebrun M.-H."/>
            <person name="Lee Y.-H."/>
            <person name="Miyara I."/>
            <person name="Moore N."/>
            <person name="Neumann U."/>
            <person name="Nordstroem K."/>
            <person name="Panaccione D.G."/>
            <person name="Panstruga R."/>
            <person name="Place M."/>
            <person name="Proctor R.H."/>
            <person name="Prusky D."/>
            <person name="Rech G."/>
            <person name="Reinhardt R."/>
            <person name="Rollins J.A."/>
            <person name="Rounsley S."/>
            <person name="Schardl C.L."/>
            <person name="Schwartz D.C."/>
            <person name="Shenoy N."/>
            <person name="Shirasu K."/>
            <person name="Sikhakolli U.R."/>
            <person name="Stueber K."/>
            <person name="Sukno S.A."/>
            <person name="Sweigard J.A."/>
            <person name="Takano Y."/>
            <person name="Takahara H."/>
            <person name="Trail F."/>
            <person name="van der Does H.C."/>
            <person name="Voll L.M."/>
            <person name="Will I."/>
            <person name="Young S."/>
            <person name="Zeng Q."/>
            <person name="Zhang J."/>
            <person name="Zhou S."/>
            <person name="Dickman M.B."/>
            <person name="Schulze-Lefert P."/>
            <person name="Ver Loren van Themaat E."/>
            <person name="Ma L.-J."/>
            <person name="Vaillancourt L.J."/>
        </authorList>
    </citation>
    <scope>NUCLEOTIDE SEQUENCE [LARGE SCALE GENOMIC DNA]</scope>
    <source>
        <strain evidence="3">IMI 349063</strain>
    </source>
</reference>
<keyword evidence="1" id="KW-0812">Transmembrane</keyword>
<dbReference type="HOGENOM" id="CLU_2440731_0_0_1"/>